<keyword evidence="3" id="KW-1185">Reference proteome</keyword>
<evidence type="ECO:0000256" key="1">
    <source>
        <dbReference type="SAM" id="Phobius"/>
    </source>
</evidence>
<protein>
    <recommendedName>
        <fullName evidence="4">DUF4190 domain-containing protein</fullName>
    </recommendedName>
</protein>
<accession>A0ABU9AL42</accession>
<name>A0ABU9AL42_PSEA5</name>
<reference evidence="2 3" key="1">
    <citation type="submission" date="2024-03" db="EMBL/GenBank/DDBJ databases">
        <title>Draft genome sequence of Pseudonocardia carboxydivorans JCM 14827.</title>
        <authorList>
            <person name="Duangmal K."/>
        </authorList>
    </citation>
    <scope>NUCLEOTIDE SEQUENCE [LARGE SCALE GENOMIC DNA]</scope>
    <source>
        <strain evidence="2 3">JCM 14827</strain>
    </source>
</reference>
<evidence type="ECO:0000313" key="2">
    <source>
        <dbReference type="EMBL" id="MEK6467182.1"/>
    </source>
</evidence>
<dbReference type="EMBL" id="JBBPIX010000022">
    <property type="protein sequence ID" value="MEK6467182.1"/>
    <property type="molecule type" value="Genomic_DNA"/>
</dbReference>
<keyword evidence="1" id="KW-1133">Transmembrane helix</keyword>
<feature type="transmembrane region" description="Helical" evidence="1">
    <location>
        <begin position="40"/>
        <end position="63"/>
    </location>
</feature>
<keyword evidence="1" id="KW-0472">Membrane</keyword>
<dbReference type="Proteomes" id="UP001367513">
    <property type="component" value="Unassembled WGS sequence"/>
</dbReference>
<evidence type="ECO:0000313" key="3">
    <source>
        <dbReference type="Proteomes" id="UP001367513"/>
    </source>
</evidence>
<organism evidence="2 3">
    <name type="scientific">Pseudonocardia alni subsp. carboxydivorans</name>
    <dbReference type="NCBI Taxonomy" id="415010"/>
    <lineage>
        <taxon>Bacteria</taxon>
        <taxon>Bacillati</taxon>
        <taxon>Actinomycetota</taxon>
        <taxon>Actinomycetes</taxon>
        <taxon>Pseudonocardiales</taxon>
        <taxon>Pseudonocardiaceae</taxon>
        <taxon>Pseudonocardia</taxon>
    </lineage>
</organism>
<gene>
    <name evidence="2" type="ORF">WG925_25895</name>
</gene>
<evidence type="ECO:0008006" key="4">
    <source>
        <dbReference type="Google" id="ProtNLM"/>
    </source>
</evidence>
<dbReference type="RefSeq" id="WP_346107831.1">
    <property type="nucleotide sequence ID" value="NZ_BAAAOD010000078.1"/>
</dbReference>
<feature type="transmembrane region" description="Helical" evidence="1">
    <location>
        <begin position="75"/>
        <end position="98"/>
    </location>
</feature>
<keyword evidence="1" id="KW-0812">Transmembrane</keyword>
<sequence length="100" mass="10382">MISDSLAQVHLLPAQDIPNPGAEAPPGANAIERVVGYVRWIAGIAVLGLFFGGIVAATVGRLWDHHGSGRTGARLIISSLFLAVLFGLGYTLISQFAATA</sequence>
<comment type="caution">
    <text evidence="2">The sequence shown here is derived from an EMBL/GenBank/DDBJ whole genome shotgun (WGS) entry which is preliminary data.</text>
</comment>
<proteinExistence type="predicted"/>